<evidence type="ECO:0000259" key="8">
    <source>
        <dbReference type="Pfam" id="PF16875"/>
    </source>
</evidence>
<evidence type="ECO:0000256" key="2">
    <source>
        <dbReference type="ARBA" id="ARBA00012755"/>
    </source>
</evidence>
<dbReference type="Gene3D" id="2.60.40.1180">
    <property type="entry name" value="Golgi alpha-mannosidase II"/>
    <property type="match status" value="1"/>
</dbReference>
<dbReference type="InterPro" id="IPR031704">
    <property type="entry name" value="Glyco_hydro_36_N"/>
</dbReference>
<feature type="domain" description="Glycosyl hydrolase family 36 N-terminal" evidence="8">
    <location>
        <begin position="75"/>
        <end position="289"/>
    </location>
</feature>
<keyword evidence="6" id="KW-0732">Signal</keyword>
<feature type="signal peptide" evidence="6">
    <location>
        <begin position="1"/>
        <end position="19"/>
    </location>
</feature>
<feature type="domain" description="Glycosyl hydrolase family 36 C-terminal" evidence="7">
    <location>
        <begin position="658"/>
        <end position="734"/>
    </location>
</feature>
<accession>A0ABR0EHE2</accession>
<comment type="caution">
    <text evidence="9">The sequence shown here is derived from an EMBL/GenBank/DDBJ whole genome shotgun (WGS) entry which is preliminary data.</text>
</comment>
<comment type="function">
    <text evidence="5">Hydrolyzes a variety of simple alpha-D-galactoside as well as more complex molecules such as oligosaccharides and polysaccharides.</text>
</comment>
<dbReference type="SUPFAM" id="SSF51445">
    <property type="entry name" value="(Trans)glycosidases"/>
    <property type="match status" value="1"/>
</dbReference>
<evidence type="ECO:0000313" key="10">
    <source>
        <dbReference type="Proteomes" id="UP001305779"/>
    </source>
</evidence>
<dbReference type="InterPro" id="IPR038417">
    <property type="entry name" value="Alpga-gal_N_sf"/>
</dbReference>
<evidence type="ECO:0000256" key="4">
    <source>
        <dbReference type="ARBA" id="ARBA00023295"/>
    </source>
</evidence>
<dbReference type="InterPro" id="IPR002252">
    <property type="entry name" value="Glyco_hydro_36"/>
</dbReference>
<comment type="similarity">
    <text evidence="5">Belongs to the glycosyl hydrolase.</text>
</comment>
<dbReference type="InterPro" id="IPR050985">
    <property type="entry name" value="Alpha-glycosidase_related"/>
</dbReference>
<dbReference type="InterPro" id="IPR031705">
    <property type="entry name" value="Glyco_hydro_36_C"/>
</dbReference>
<evidence type="ECO:0000256" key="6">
    <source>
        <dbReference type="SAM" id="SignalP"/>
    </source>
</evidence>
<sequence length="739" mass="81024">MKAGFGVSVLAALAGLALGQNAITENSGNFSLTADGMSYLFHVDQESGDLVSDHFGGPSNDFPIPAKISSQGWHDGLANVRREFPDVGRSDVRLPAIHIQHADGNTVSAFHYQSHQILQGKPALPGLPATYGEDADVSTVQVTLYDNYSDVTAVLSYSVFPKYNAVARSFQIHNNGSNDIVIQRAYSFSTDLPNLDLDMIELQGDWSAEMNRVKRKVQFGETSFRSTEGYSSHLHNPFFALISPTTTESTGEAWGFNLVYTGSFAATAERFSHGGIRVLLGLNPLHSSLHVAPGDTFTSPEVVAVYSSEGLGGMSRSFHSLYKNHLSRGKQTKQTRPILLNSWEGSGFNYTESSLVTLAGEAEALGIELFVNDDGWFGVEYPRNNDTMGLGDWTPNPAKFPDGLGPYVADVNNYTVLNSTSKLQFGLWVEPEMVNPNSTLYHEHPDWVLHAGQHVRSLTRNQLVLNLALPEVQDFVLNTVHGILDSANIQYIKWDNNRAIHEMPSPATDHAYILGLYRIIDNLTTSYPDVLWEGCASGGGRFDAGLLHYWPQSWTSDDTDASNRLTIQLGTSLAYPPSAMGCHVSAIPNGLTQRNISITYRAHVALMCGSFGFELSPSELSPEESAAIPSIMDEAHKVNPIVIGGDFYRLALPEETNWPAVQFVSNDTNTAVLFAFQQKMMIKPAAPPVRLQGLDPTARYWNSGDNGTYSGATYMNAGINLQWPQADYSSMLVWVYKQS</sequence>
<evidence type="ECO:0000256" key="3">
    <source>
        <dbReference type="ARBA" id="ARBA00022801"/>
    </source>
</evidence>
<name>A0ABR0EHE2_ZASCE</name>
<dbReference type="EC" id="3.2.1.22" evidence="2 5"/>
<dbReference type="CDD" id="cd14791">
    <property type="entry name" value="GH36"/>
    <property type="match status" value="1"/>
</dbReference>
<feature type="chain" id="PRO_5046261659" description="Alpha-galactosidase" evidence="6">
    <location>
        <begin position="20"/>
        <end position="739"/>
    </location>
</feature>
<evidence type="ECO:0000313" key="9">
    <source>
        <dbReference type="EMBL" id="KAK4500565.1"/>
    </source>
</evidence>
<dbReference type="PRINTS" id="PR00743">
    <property type="entry name" value="GLHYDRLASE36"/>
</dbReference>
<reference evidence="9 10" key="1">
    <citation type="journal article" date="2023" name="G3 (Bethesda)">
        <title>A chromosome-level genome assembly of Zasmidium syzygii isolated from banana leaves.</title>
        <authorList>
            <person name="van Westerhoven A.C."/>
            <person name="Mehrabi R."/>
            <person name="Talebi R."/>
            <person name="Steentjes M.B.F."/>
            <person name="Corcolon B."/>
            <person name="Chong P.A."/>
            <person name="Kema G.H.J."/>
            <person name="Seidl M.F."/>
        </authorList>
    </citation>
    <scope>NUCLEOTIDE SEQUENCE [LARGE SCALE GENOMIC DNA]</scope>
    <source>
        <strain evidence="9 10">P124</strain>
    </source>
</reference>
<dbReference type="Pfam" id="PF16874">
    <property type="entry name" value="Glyco_hydro_36C"/>
    <property type="match status" value="1"/>
</dbReference>
<dbReference type="Proteomes" id="UP001305779">
    <property type="component" value="Unassembled WGS sequence"/>
</dbReference>
<dbReference type="Gene3D" id="3.20.20.70">
    <property type="entry name" value="Aldolase class I"/>
    <property type="match status" value="1"/>
</dbReference>
<keyword evidence="3 5" id="KW-0378">Hydrolase</keyword>
<dbReference type="Gene3D" id="2.70.98.60">
    <property type="entry name" value="alpha-galactosidase from lactobacil brevis"/>
    <property type="match status" value="1"/>
</dbReference>
<dbReference type="InterPro" id="IPR013780">
    <property type="entry name" value="Glyco_hydro_b"/>
</dbReference>
<dbReference type="PANTHER" id="PTHR43053:SF3">
    <property type="entry name" value="ALPHA-GALACTOSIDASE C-RELATED"/>
    <property type="match status" value="1"/>
</dbReference>
<organism evidence="9 10">
    <name type="scientific">Zasmidium cellare</name>
    <name type="common">Wine cellar mold</name>
    <name type="synonym">Racodium cellare</name>
    <dbReference type="NCBI Taxonomy" id="395010"/>
    <lineage>
        <taxon>Eukaryota</taxon>
        <taxon>Fungi</taxon>
        <taxon>Dikarya</taxon>
        <taxon>Ascomycota</taxon>
        <taxon>Pezizomycotina</taxon>
        <taxon>Dothideomycetes</taxon>
        <taxon>Dothideomycetidae</taxon>
        <taxon>Mycosphaerellales</taxon>
        <taxon>Mycosphaerellaceae</taxon>
        <taxon>Zasmidium</taxon>
    </lineage>
</organism>
<evidence type="ECO:0000259" key="7">
    <source>
        <dbReference type="Pfam" id="PF16874"/>
    </source>
</evidence>
<evidence type="ECO:0000256" key="5">
    <source>
        <dbReference type="PIRNR" id="PIRNR005536"/>
    </source>
</evidence>
<keyword evidence="4 5" id="KW-0326">Glycosidase</keyword>
<dbReference type="InterPro" id="IPR013785">
    <property type="entry name" value="Aldolase_TIM"/>
</dbReference>
<dbReference type="Pfam" id="PF16875">
    <property type="entry name" value="Glyco_hydro_36N"/>
    <property type="match status" value="1"/>
</dbReference>
<dbReference type="Pfam" id="PF02065">
    <property type="entry name" value="Melibiase"/>
    <property type="match status" value="1"/>
</dbReference>
<dbReference type="InterPro" id="IPR017853">
    <property type="entry name" value="GH"/>
</dbReference>
<evidence type="ECO:0000256" key="1">
    <source>
        <dbReference type="ARBA" id="ARBA00001255"/>
    </source>
</evidence>
<dbReference type="EMBL" id="JAXOVC010000006">
    <property type="protein sequence ID" value="KAK4500565.1"/>
    <property type="molecule type" value="Genomic_DNA"/>
</dbReference>
<protein>
    <recommendedName>
        <fullName evidence="2 5">Alpha-galactosidase</fullName>
        <ecNumber evidence="2 5">3.2.1.22</ecNumber>
    </recommendedName>
</protein>
<dbReference type="PIRSF" id="PIRSF005536">
    <property type="entry name" value="Agal"/>
    <property type="match status" value="1"/>
</dbReference>
<gene>
    <name evidence="9" type="ORF">PRZ48_008754</name>
</gene>
<proteinExistence type="inferred from homology"/>
<dbReference type="PANTHER" id="PTHR43053">
    <property type="entry name" value="GLYCOSIDASE FAMILY 31"/>
    <property type="match status" value="1"/>
</dbReference>
<comment type="catalytic activity">
    <reaction evidence="1 5">
        <text>Hydrolysis of terminal, non-reducing alpha-D-galactose residues in alpha-D-galactosides, including galactose oligosaccharides, galactomannans and galactolipids.</text>
        <dbReference type="EC" id="3.2.1.22"/>
    </reaction>
</comment>
<keyword evidence="10" id="KW-1185">Reference proteome</keyword>